<dbReference type="AlphaFoldDB" id="A0A7J8DQJ4"/>
<protein>
    <submittedName>
        <fullName evidence="2">Programmed cell death 4</fullName>
    </submittedName>
</protein>
<evidence type="ECO:0000313" key="2">
    <source>
        <dbReference type="EMBL" id="KAF6425478.1"/>
    </source>
</evidence>
<feature type="region of interest" description="Disordered" evidence="1">
    <location>
        <begin position="58"/>
        <end position="119"/>
    </location>
</feature>
<reference evidence="2 3" key="1">
    <citation type="journal article" date="2020" name="Nature">
        <title>Six reference-quality genomes reveal evolution of bat adaptations.</title>
        <authorList>
            <person name="Jebb D."/>
            <person name="Huang Z."/>
            <person name="Pippel M."/>
            <person name="Hughes G.M."/>
            <person name="Lavrichenko K."/>
            <person name="Devanna P."/>
            <person name="Winkler S."/>
            <person name="Jermiin L.S."/>
            <person name="Skirmuntt E.C."/>
            <person name="Katzourakis A."/>
            <person name="Burkitt-Gray L."/>
            <person name="Ray D.A."/>
            <person name="Sullivan K.A.M."/>
            <person name="Roscito J.G."/>
            <person name="Kirilenko B.M."/>
            <person name="Davalos L.M."/>
            <person name="Corthals A.P."/>
            <person name="Power M.L."/>
            <person name="Jones G."/>
            <person name="Ransome R.D."/>
            <person name="Dechmann D.K.N."/>
            <person name="Locatelli A.G."/>
            <person name="Puechmaille S.J."/>
            <person name="Fedrigo O."/>
            <person name="Jarvis E.D."/>
            <person name="Hiller M."/>
            <person name="Vernes S.C."/>
            <person name="Myers E.W."/>
            <person name="Teeling E.C."/>
        </authorList>
    </citation>
    <scope>NUCLEOTIDE SEQUENCE [LARGE SCALE GENOMIC DNA]</scope>
    <source>
        <strain evidence="2">MMolMol1</strain>
        <tissue evidence="2">Muscle</tissue>
    </source>
</reference>
<keyword evidence="3" id="KW-1185">Reference proteome</keyword>
<accession>A0A7J8DQJ4</accession>
<organism evidence="2 3">
    <name type="scientific">Molossus molossus</name>
    <name type="common">Pallas' mastiff bat</name>
    <name type="synonym">Vespertilio molossus</name>
    <dbReference type="NCBI Taxonomy" id="27622"/>
    <lineage>
        <taxon>Eukaryota</taxon>
        <taxon>Metazoa</taxon>
        <taxon>Chordata</taxon>
        <taxon>Craniata</taxon>
        <taxon>Vertebrata</taxon>
        <taxon>Euteleostomi</taxon>
        <taxon>Mammalia</taxon>
        <taxon>Eutheria</taxon>
        <taxon>Laurasiatheria</taxon>
        <taxon>Chiroptera</taxon>
        <taxon>Yangochiroptera</taxon>
        <taxon>Molossidae</taxon>
        <taxon>Molossus</taxon>
    </lineage>
</organism>
<dbReference type="Proteomes" id="UP000550707">
    <property type="component" value="Unassembled WGS sequence"/>
</dbReference>
<sequence>MDVENEQILNVNPTDPDNLSDSLFSGDEENAGTEDIKNEINGNWISASSINEARINAKAKRRLRKNSSRDSGRGDSVSDNGSEALRSGVTVPTSPKGRLLDRRSRSGKGRGLPKKGWYIPHPKDTNGKKYIVWFLYYNFLVLRIRKM</sequence>
<evidence type="ECO:0000313" key="3">
    <source>
        <dbReference type="Proteomes" id="UP000550707"/>
    </source>
</evidence>
<evidence type="ECO:0000256" key="1">
    <source>
        <dbReference type="SAM" id="MobiDB-lite"/>
    </source>
</evidence>
<gene>
    <name evidence="2" type="ORF">HJG59_013955</name>
</gene>
<name>A0A7J8DQJ4_MOLMO</name>
<comment type="caution">
    <text evidence="2">The sequence shown here is derived from an EMBL/GenBank/DDBJ whole genome shotgun (WGS) entry which is preliminary data.</text>
</comment>
<proteinExistence type="predicted"/>
<feature type="region of interest" description="Disordered" evidence="1">
    <location>
        <begin position="1"/>
        <end position="36"/>
    </location>
</feature>
<dbReference type="EMBL" id="JACASF010000017">
    <property type="protein sequence ID" value="KAF6425478.1"/>
    <property type="molecule type" value="Genomic_DNA"/>
</dbReference>
<feature type="compositionally biased region" description="Polar residues" evidence="1">
    <location>
        <begin position="7"/>
        <end position="23"/>
    </location>
</feature>